<dbReference type="PANTHER" id="PTHR22946">
    <property type="entry name" value="DIENELACTONE HYDROLASE DOMAIN-CONTAINING PROTEIN-RELATED"/>
    <property type="match status" value="1"/>
</dbReference>
<dbReference type="AlphaFoldDB" id="A0A1H9B368"/>
<keyword evidence="4" id="KW-1185">Reference proteome</keyword>
<dbReference type="GO" id="GO:0052689">
    <property type="term" value="F:carboxylic ester hydrolase activity"/>
    <property type="evidence" value="ECO:0007669"/>
    <property type="project" value="UniProtKB-ARBA"/>
</dbReference>
<organism evidence="3 4">
    <name type="scientific">Piscibacillus halophilus</name>
    <dbReference type="NCBI Taxonomy" id="571933"/>
    <lineage>
        <taxon>Bacteria</taxon>
        <taxon>Bacillati</taxon>
        <taxon>Bacillota</taxon>
        <taxon>Bacilli</taxon>
        <taxon>Bacillales</taxon>
        <taxon>Bacillaceae</taxon>
        <taxon>Piscibacillus</taxon>
    </lineage>
</organism>
<dbReference type="InterPro" id="IPR001375">
    <property type="entry name" value="Peptidase_S9_cat"/>
</dbReference>
<dbReference type="InterPro" id="IPR029058">
    <property type="entry name" value="AB_hydrolase_fold"/>
</dbReference>
<dbReference type="GO" id="GO:0008236">
    <property type="term" value="F:serine-type peptidase activity"/>
    <property type="evidence" value="ECO:0007669"/>
    <property type="project" value="InterPro"/>
</dbReference>
<keyword evidence="1" id="KW-0378">Hydrolase</keyword>
<dbReference type="RefSeq" id="WP_091772526.1">
    <property type="nucleotide sequence ID" value="NZ_CAESCL010000071.1"/>
</dbReference>
<evidence type="ECO:0000313" key="4">
    <source>
        <dbReference type="Proteomes" id="UP000199427"/>
    </source>
</evidence>
<evidence type="ECO:0000313" key="3">
    <source>
        <dbReference type="EMBL" id="SEP83285.1"/>
    </source>
</evidence>
<proteinExistence type="predicted"/>
<dbReference type="GO" id="GO:0006508">
    <property type="term" value="P:proteolysis"/>
    <property type="evidence" value="ECO:0007669"/>
    <property type="project" value="InterPro"/>
</dbReference>
<sequence length="254" mass="29183">MIVIDRIQVKDIPVLEVVDHEKIDHPLPIMIYFHGFTSSKEQDLPQAYLMAEKGYRVFLPDSLHHGERKVEEDSHKIQGDFWKIVIQNLEDLNQLYLYIKEHDLALDDRIGIAGTSMGGITVSAALTRFQWVKAAGIMMGSARISDMAAYLLKSIQKQGVNLPLTAEEINQQLKSLEPIDLSKQLEKLGNRPIFIWHGESDHTVPYQHSISFVEQLKVAGYPEDRYQFISEPNRDHKVSREAKYALRDFFSTHL</sequence>
<protein>
    <recommendedName>
        <fullName evidence="2">Peptidase S9 prolyl oligopeptidase catalytic domain-containing protein</fullName>
    </recommendedName>
</protein>
<name>A0A1H9B368_9BACI</name>
<dbReference type="Pfam" id="PF00326">
    <property type="entry name" value="Peptidase_S9"/>
    <property type="match status" value="1"/>
</dbReference>
<dbReference type="PANTHER" id="PTHR22946:SF9">
    <property type="entry name" value="POLYKETIDE TRANSFERASE AF380"/>
    <property type="match status" value="1"/>
</dbReference>
<dbReference type="SUPFAM" id="SSF53474">
    <property type="entry name" value="alpha/beta-Hydrolases"/>
    <property type="match status" value="1"/>
</dbReference>
<dbReference type="Proteomes" id="UP000199427">
    <property type="component" value="Unassembled WGS sequence"/>
</dbReference>
<evidence type="ECO:0000259" key="2">
    <source>
        <dbReference type="Pfam" id="PF00326"/>
    </source>
</evidence>
<dbReference type="EMBL" id="FOES01000003">
    <property type="protein sequence ID" value="SEP83285.1"/>
    <property type="molecule type" value="Genomic_DNA"/>
</dbReference>
<reference evidence="3 4" key="1">
    <citation type="submission" date="2016-10" db="EMBL/GenBank/DDBJ databases">
        <authorList>
            <person name="de Groot N.N."/>
        </authorList>
    </citation>
    <scope>NUCLEOTIDE SEQUENCE [LARGE SCALE GENOMIC DNA]</scope>
    <source>
        <strain evidence="3 4">DSM 21633</strain>
    </source>
</reference>
<dbReference type="STRING" id="571933.SAMN05216362_103117"/>
<accession>A0A1H9B368</accession>
<dbReference type="Gene3D" id="3.40.50.1820">
    <property type="entry name" value="alpha/beta hydrolase"/>
    <property type="match status" value="1"/>
</dbReference>
<gene>
    <name evidence="3" type="ORF">SAMN05216362_103117</name>
</gene>
<evidence type="ECO:0000256" key="1">
    <source>
        <dbReference type="ARBA" id="ARBA00022801"/>
    </source>
</evidence>
<feature type="domain" description="Peptidase S9 prolyl oligopeptidase catalytic" evidence="2">
    <location>
        <begin position="47"/>
        <end position="242"/>
    </location>
</feature>
<dbReference type="OrthoDB" id="31158at2"/>
<dbReference type="InterPro" id="IPR050261">
    <property type="entry name" value="FrsA_esterase"/>
</dbReference>